<accession>A0A6M6DYT8</accession>
<dbReference type="NCBIfam" id="TIGR02937">
    <property type="entry name" value="sigma70-ECF"/>
    <property type="match status" value="1"/>
</dbReference>
<dbReference type="EMBL" id="CP045273">
    <property type="protein sequence ID" value="QJX80093.1"/>
    <property type="molecule type" value="Genomic_DNA"/>
</dbReference>
<sequence length="310" mass="37226">MESINFNEVYIDDAIINNAFLGMFDSKVFSREGTNDTETDDNEVYVDDVEIDDLKIEGLSNAEVEIKNVPHKSLNIRYLNFDQLVEQWSDLVWSKAREIKKTKGTTYRIDELYNFGLYGLWMAQEKYDESKETKFMTYAYWNIYYHILNEVKREKERQSGLNRCQYEKKEKIRKILNDRLENGWSLQQAEIESRLTKEEWNEAIYFLKCSKRKSLYQPVESKTQTSNKELIQFIQGDNSPEQKLFNLMERISLKLNETEKEIFKHLYILKYTQKETYEKFNLKKSTFEYRKKKLIDKIKNILINEQIPAT</sequence>
<evidence type="ECO:0000256" key="1">
    <source>
        <dbReference type="ARBA" id="ARBA00023015"/>
    </source>
</evidence>
<protein>
    <submittedName>
        <fullName evidence="6">Sigma-70 family RNA polymerase sigma factor</fullName>
    </submittedName>
</protein>
<keyword evidence="1" id="KW-0805">Transcription regulation</keyword>
<dbReference type="GO" id="GO:0003677">
    <property type="term" value="F:DNA binding"/>
    <property type="evidence" value="ECO:0007669"/>
    <property type="project" value="UniProtKB-KW"/>
</dbReference>
<dbReference type="Pfam" id="PF04542">
    <property type="entry name" value="Sigma70_r2"/>
    <property type="match status" value="1"/>
</dbReference>
<dbReference type="GO" id="GO:0006352">
    <property type="term" value="P:DNA-templated transcription initiation"/>
    <property type="evidence" value="ECO:0007669"/>
    <property type="project" value="InterPro"/>
</dbReference>
<dbReference type="RefSeq" id="WP_171778075.1">
    <property type="nucleotide sequence ID" value="NZ_CP045273.1"/>
</dbReference>
<reference evidence="6 7" key="1">
    <citation type="submission" date="2019-10" db="EMBL/GenBank/DDBJ databases">
        <title>Complete genome sequences for adaption low water activity.</title>
        <authorList>
            <person name="Zhao L."/>
            <person name="Zhong J."/>
        </authorList>
    </citation>
    <scope>NUCLEOTIDE SEQUENCE [LARGE SCALE GENOMIC DNA]</scope>
    <source>
        <strain evidence="6 7">FDU301</strain>
        <plasmid evidence="7">pfdu301a</plasmid>
    </source>
</reference>
<dbReference type="SUPFAM" id="SSF88659">
    <property type="entry name" value="Sigma3 and sigma4 domains of RNA polymerase sigma factors"/>
    <property type="match status" value="1"/>
</dbReference>
<geneLocation type="plasmid" evidence="7">
    <name>pfdu301a</name>
</geneLocation>
<evidence type="ECO:0000256" key="2">
    <source>
        <dbReference type="ARBA" id="ARBA00023082"/>
    </source>
</evidence>
<feature type="domain" description="RNA polymerase sigma-70 region 2" evidence="5">
    <location>
        <begin position="84"/>
        <end position="155"/>
    </location>
</feature>
<dbReference type="SUPFAM" id="SSF88946">
    <property type="entry name" value="Sigma2 domain of RNA polymerase sigma factors"/>
    <property type="match status" value="1"/>
</dbReference>
<dbReference type="PANTHER" id="PTHR30385:SF7">
    <property type="entry name" value="RNA POLYMERASE SIGMA FACTOR FLIA"/>
    <property type="match status" value="1"/>
</dbReference>
<gene>
    <name evidence="6" type="ORF">FDZ14_28775</name>
</gene>
<proteinExistence type="predicted"/>
<dbReference type="Gene3D" id="1.10.1740.10">
    <property type="match status" value="1"/>
</dbReference>
<evidence type="ECO:0000256" key="4">
    <source>
        <dbReference type="ARBA" id="ARBA00023163"/>
    </source>
</evidence>
<dbReference type="PANTHER" id="PTHR30385">
    <property type="entry name" value="SIGMA FACTOR F FLAGELLAR"/>
    <property type="match status" value="1"/>
</dbReference>
<organism evidence="6 7">
    <name type="scientific">Priestia megaterium</name>
    <name type="common">Bacillus megaterium</name>
    <dbReference type="NCBI Taxonomy" id="1404"/>
    <lineage>
        <taxon>Bacteria</taxon>
        <taxon>Bacillati</taxon>
        <taxon>Bacillota</taxon>
        <taxon>Bacilli</taxon>
        <taxon>Bacillales</taxon>
        <taxon>Bacillaceae</taxon>
        <taxon>Priestia</taxon>
    </lineage>
</organism>
<keyword evidence="3" id="KW-0238">DNA-binding</keyword>
<dbReference type="InterPro" id="IPR007627">
    <property type="entry name" value="RNA_pol_sigma70_r2"/>
</dbReference>
<keyword evidence="2" id="KW-0731">Sigma factor</keyword>
<keyword evidence="4" id="KW-0804">Transcription</keyword>
<evidence type="ECO:0000259" key="5">
    <source>
        <dbReference type="Pfam" id="PF04542"/>
    </source>
</evidence>
<dbReference type="InterPro" id="IPR013325">
    <property type="entry name" value="RNA_pol_sigma_r2"/>
</dbReference>
<evidence type="ECO:0000256" key="3">
    <source>
        <dbReference type="ARBA" id="ARBA00023125"/>
    </source>
</evidence>
<dbReference type="GO" id="GO:0016987">
    <property type="term" value="F:sigma factor activity"/>
    <property type="evidence" value="ECO:0007669"/>
    <property type="project" value="UniProtKB-KW"/>
</dbReference>
<dbReference type="AlphaFoldDB" id="A0A6M6DYT8"/>
<keyword evidence="6" id="KW-0614">Plasmid</keyword>
<evidence type="ECO:0000313" key="6">
    <source>
        <dbReference type="EMBL" id="QJX80093.1"/>
    </source>
</evidence>
<evidence type="ECO:0000313" key="7">
    <source>
        <dbReference type="Proteomes" id="UP000501076"/>
    </source>
</evidence>
<name>A0A6M6DYT8_PRIMG</name>
<dbReference type="InterPro" id="IPR013324">
    <property type="entry name" value="RNA_pol_sigma_r3/r4-like"/>
</dbReference>
<dbReference type="InterPro" id="IPR014284">
    <property type="entry name" value="RNA_pol_sigma-70_dom"/>
</dbReference>
<dbReference type="Proteomes" id="UP000501076">
    <property type="component" value="Plasmid pFDU301A"/>
</dbReference>